<keyword evidence="2" id="KW-0472">Membrane</keyword>
<sequence length="226" mass="25463">MILQAIEQQGEQNKKTQANIEQIAQTVTEQQEQLAKDRAEHQAERIEFTKTVNAVDKFLNTKANEYERRTEQVELVYLKAVQGATLHSLENNLKPIVTKQIKAGLEDGIADAQNHSAKITNQYTKAITTNTELINDSTEQLQTTLGMKMISILGGGLVLCFFLIMGFIWWLTPSLDEVKQRRAELAGIMSKTKAQFSNCDGKVCVKVKKDQCNYEGGYCVIDKGWF</sequence>
<evidence type="ECO:0000256" key="2">
    <source>
        <dbReference type="SAM" id="Phobius"/>
    </source>
</evidence>
<feature type="transmembrane region" description="Helical" evidence="2">
    <location>
        <begin position="150"/>
        <end position="171"/>
    </location>
</feature>
<evidence type="ECO:0000313" key="3">
    <source>
        <dbReference type="EMBL" id="PKZ67678.1"/>
    </source>
</evidence>
<keyword evidence="2" id="KW-1133">Transmembrane helix</keyword>
<comment type="caution">
    <text evidence="3">The sequence shown here is derived from an EMBL/GenBank/DDBJ whole genome shotgun (WGS) entry which is preliminary data.</text>
</comment>
<keyword evidence="2" id="KW-0812">Transmembrane</keyword>
<dbReference type="RefSeq" id="WP_101965285.1">
    <property type="nucleotide sequence ID" value="NZ_PKJS01000033.1"/>
</dbReference>
<dbReference type="Proteomes" id="UP000234914">
    <property type="component" value="Unassembled WGS sequence"/>
</dbReference>
<reference evidence="3 4" key="1">
    <citation type="submission" date="2017-12" db="EMBL/GenBank/DDBJ databases">
        <title>Phylogenetic diversity of female urinary microbiome.</title>
        <authorList>
            <person name="Thomas-White K."/>
            <person name="Wolfe A.J."/>
        </authorList>
    </citation>
    <scope>NUCLEOTIDE SEQUENCE [LARGE SCALE GENOMIC DNA]</scope>
    <source>
        <strain evidence="3 4">UMB0416</strain>
    </source>
</reference>
<keyword evidence="1" id="KW-0175">Coiled coil</keyword>
<dbReference type="AlphaFoldDB" id="A0A2I1REX5"/>
<feature type="coiled-coil region" evidence="1">
    <location>
        <begin position="6"/>
        <end position="44"/>
    </location>
</feature>
<gene>
    <name evidence="3" type="ORF">CYJ96_12565</name>
</gene>
<name>A0A2I1REX5_FAUOS</name>
<evidence type="ECO:0000256" key="1">
    <source>
        <dbReference type="SAM" id="Coils"/>
    </source>
</evidence>
<organism evidence="3 4">
    <name type="scientific">Faucicola osloensis</name>
    <name type="common">Moraxella osloensis</name>
    <dbReference type="NCBI Taxonomy" id="34062"/>
    <lineage>
        <taxon>Bacteria</taxon>
        <taxon>Pseudomonadati</taxon>
        <taxon>Pseudomonadota</taxon>
        <taxon>Gammaproteobacteria</taxon>
        <taxon>Moraxellales</taxon>
        <taxon>Moraxellaceae</taxon>
        <taxon>Faucicola</taxon>
    </lineage>
</organism>
<proteinExistence type="predicted"/>
<protein>
    <submittedName>
        <fullName evidence="3">Uncharacterized protein</fullName>
    </submittedName>
</protein>
<accession>A0A2I1REX5</accession>
<evidence type="ECO:0000313" key="4">
    <source>
        <dbReference type="Proteomes" id="UP000234914"/>
    </source>
</evidence>
<dbReference type="EMBL" id="PKJS01000033">
    <property type="protein sequence ID" value="PKZ67678.1"/>
    <property type="molecule type" value="Genomic_DNA"/>
</dbReference>